<evidence type="ECO:0000256" key="1">
    <source>
        <dbReference type="SAM" id="MobiDB-lite"/>
    </source>
</evidence>
<reference evidence="3" key="2">
    <citation type="submission" date="2016-11" db="EMBL/GenBank/DDBJ databases">
        <authorList>
            <person name="Jaros S."/>
            <person name="Januszkiewicz K."/>
            <person name="Wedrychowicz H."/>
        </authorList>
    </citation>
    <scope>NUCLEOTIDE SEQUENCE [LARGE SCALE GENOMIC DNA]</scope>
    <source>
        <strain evidence="3">DX253</strain>
    </source>
</reference>
<sequence>MTAENITELNEMVGQTMPMYERGDADDDLAASSWPMYGYDDGKTNDSSHTSAPTTGRTKAISTAVARPDYPAEHLTV</sequence>
<dbReference type="EMBL" id="AEMG01000030">
    <property type="protein sequence ID" value="EFW89902.1"/>
    <property type="molecule type" value="Genomic_DNA"/>
</dbReference>
<proteinExistence type="predicted"/>
<dbReference type="Proteomes" id="UP000003751">
    <property type="component" value="Unassembled WGS sequence"/>
</dbReference>
<name>E7R008_HALPU</name>
<reference evidence="5" key="3">
    <citation type="submission" date="2016-11" db="EMBL/GenBank/DDBJ databases">
        <authorList>
            <person name="Varghese N."/>
            <person name="Submissions S."/>
        </authorList>
    </citation>
    <scope>NUCLEOTIDE SEQUENCE [LARGE SCALE GENOMIC DNA]</scope>
    <source>
        <strain evidence="5">DX253</strain>
    </source>
</reference>
<keyword evidence="5" id="KW-1185">Reference proteome</keyword>
<reference evidence="2 4" key="1">
    <citation type="journal article" date="2014" name="ISME J.">
        <title>Trehalose/2-sulfotrehalose biosynthesis and glycine-betaine uptake are widely spread mechanisms for osmoadaptation in the Halobacteriales.</title>
        <authorList>
            <person name="Youssef N.H."/>
            <person name="Savage-Ashlock K.N."/>
            <person name="McCully A.L."/>
            <person name="Luedtke B."/>
            <person name="Shaw E.I."/>
            <person name="Hoff W.D."/>
            <person name="Elshahed M.S."/>
        </authorList>
    </citation>
    <scope>NUCLEOTIDE SEQUENCE [LARGE SCALE GENOMIC DNA]</scope>
    <source>
        <strain evidence="2 4">DX253</strain>
    </source>
</reference>
<dbReference type="EMBL" id="FRAN01000002">
    <property type="protein sequence ID" value="SHK57627.1"/>
    <property type="molecule type" value="Genomic_DNA"/>
</dbReference>
<feature type="region of interest" description="Disordered" evidence="1">
    <location>
        <begin position="41"/>
        <end position="77"/>
    </location>
</feature>
<protein>
    <submittedName>
        <fullName evidence="2">Uncharacterized protein</fullName>
    </submittedName>
</protein>
<accession>E7R008</accession>
<evidence type="ECO:0000313" key="2">
    <source>
        <dbReference type="EMBL" id="EFW89902.1"/>
    </source>
</evidence>
<evidence type="ECO:0000313" key="3">
    <source>
        <dbReference type="EMBL" id="SHK57627.1"/>
    </source>
</evidence>
<dbReference type="Proteomes" id="UP000184203">
    <property type="component" value="Unassembled WGS sequence"/>
</dbReference>
<gene>
    <name evidence="3" type="ORF">SAMN05444342_1730</name>
    <name evidence="2" type="ORF">ZOD2009_22012</name>
</gene>
<evidence type="ECO:0000313" key="4">
    <source>
        <dbReference type="Proteomes" id="UP000003751"/>
    </source>
</evidence>
<dbReference type="STRING" id="797209.GCA_000376445_01461"/>
<dbReference type="AlphaFoldDB" id="E7R008"/>
<dbReference type="PATRIC" id="fig|797209.4.peg.4320"/>
<evidence type="ECO:0000313" key="5">
    <source>
        <dbReference type="Proteomes" id="UP000184203"/>
    </source>
</evidence>
<feature type="compositionally biased region" description="Polar residues" evidence="1">
    <location>
        <begin position="47"/>
        <end position="61"/>
    </location>
</feature>
<organism evidence="2 4">
    <name type="scientific">Haladaptatus paucihalophilus DX253</name>
    <dbReference type="NCBI Taxonomy" id="797209"/>
    <lineage>
        <taxon>Archaea</taxon>
        <taxon>Methanobacteriati</taxon>
        <taxon>Methanobacteriota</taxon>
        <taxon>Stenosarchaea group</taxon>
        <taxon>Halobacteria</taxon>
        <taxon>Halobacteriales</taxon>
        <taxon>Haladaptataceae</taxon>
        <taxon>Haladaptatus</taxon>
    </lineage>
</organism>